<dbReference type="OrthoDB" id="6510268at2759"/>
<dbReference type="GeneTree" id="ENSGT00940000153253"/>
<dbReference type="Proteomes" id="UP000261540">
    <property type="component" value="Unplaced"/>
</dbReference>
<feature type="transmembrane region" description="Helical" evidence="2">
    <location>
        <begin position="6"/>
        <end position="24"/>
    </location>
</feature>
<feature type="region of interest" description="Disordered" evidence="1">
    <location>
        <begin position="1027"/>
        <end position="1072"/>
    </location>
</feature>
<feature type="compositionally biased region" description="Low complexity" evidence="1">
    <location>
        <begin position="359"/>
        <end position="368"/>
    </location>
</feature>
<feature type="compositionally biased region" description="Polar residues" evidence="1">
    <location>
        <begin position="1027"/>
        <end position="1045"/>
    </location>
</feature>
<feature type="region of interest" description="Disordered" evidence="1">
    <location>
        <begin position="289"/>
        <end position="344"/>
    </location>
</feature>
<dbReference type="InterPro" id="IPR026054">
    <property type="entry name" value="Nucleoporin"/>
</dbReference>
<keyword evidence="4" id="KW-1185">Reference proteome</keyword>
<keyword evidence="2" id="KW-1133">Transmembrane helix</keyword>
<dbReference type="GO" id="GO:0006405">
    <property type="term" value="P:RNA export from nucleus"/>
    <property type="evidence" value="ECO:0007669"/>
    <property type="project" value="TreeGrafter"/>
</dbReference>
<dbReference type="GO" id="GO:0008139">
    <property type="term" value="F:nuclear localization sequence binding"/>
    <property type="evidence" value="ECO:0007669"/>
    <property type="project" value="TreeGrafter"/>
</dbReference>
<dbReference type="Ensembl" id="ENSPKIT00000017280.1">
    <property type="protein sequence ID" value="ENSPKIP00000036336.1"/>
    <property type="gene ID" value="ENSPKIG00000014943.1"/>
</dbReference>
<name>A0A3B3T1W8_9TELE</name>
<dbReference type="PANTHER" id="PTHR23193">
    <property type="entry name" value="NUCLEAR PORE COMPLEX PROTEIN NUP"/>
    <property type="match status" value="1"/>
</dbReference>
<evidence type="ECO:0000313" key="3">
    <source>
        <dbReference type="Ensembl" id="ENSPKIP00000036336.1"/>
    </source>
</evidence>
<feature type="region of interest" description="Disordered" evidence="1">
    <location>
        <begin position="1098"/>
        <end position="1126"/>
    </location>
</feature>
<evidence type="ECO:0000256" key="2">
    <source>
        <dbReference type="SAM" id="Phobius"/>
    </source>
</evidence>
<reference evidence="3" key="1">
    <citation type="submission" date="2025-08" db="UniProtKB">
        <authorList>
            <consortium name="Ensembl"/>
        </authorList>
    </citation>
    <scope>IDENTIFICATION</scope>
</reference>
<evidence type="ECO:0000313" key="4">
    <source>
        <dbReference type="Proteomes" id="UP000261540"/>
    </source>
</evidence>
<feature type="compositionally biased region" description="Polar residues" evidence="1">
    <location>
        <begin position="1098"/>
        <end position="1121"/>
    </location>
</feature>
<proteinExistence type="predicted"/>
<keyword evidence="2" id="KW-0812">Transmembrane</keyword>
<dbReference type="AlphaFoldDB" id="A0A3B3T1W8"/>
<dbReference type="STRING" id="1676925.ENSPKIP00000036336"/>
<evidence type="ECO:0000256" key="1">
    <source>
        <dbReference type="SAM" id="MobiDB-lite"/>
    </source>
</evidence>
<feature type="compositionally biased region" description="Low complexity" evidence="1">
    <location>
        <begin position="399"/>
        <end position="414"/>
    </location>
</feature>
<feature type="region of interest" description="Disordered" evidence="1">
    <location>
        <begin position="1143"/>
        <end position="1163"/>
    </location>
</feature>
<feature type="compositionally biased region" description="Low complexity" evidence="1">
    <location>
        <begin position="431"/>
        <end position="440"/>
    </location>
</feature>
<dbReference type="GO" id="GO:0017056">
    <property type="term" value="F:structural constituent of nuclear pore"/>
    <property type="evidence" value="ECO:0007669"/>
    <property type="project" value="TreeGrafter"/>
</dbReference>
<feature type="compositionally biased region" description="Polar residues" evidence="1">
    <location>
        <begin position="382"/>
        <end position="392"/>
    </location>
</feature>
<feature type="region of interest" description="Disordered" evidence="1">
    <location>
        <begin position="356"/>
        <end position="495"/>
    </location>
</feature>
<feature type="region of interest" description="Disordered" evidence="1">
    <location>
        <begin position="149"/>
        <end position="180"/>
    </location>
</feature>
<sequence length="1163" mass="118984">MSPREKWWIVFTSLVVFSFAILYLTLYFIPYIFYIVFIFGGICVACFHYTGDSPFHARLGPHPRTSLVIPPVFRRWLPRATANGVPTPGRVHRDRFNKTTQRDSFLSGGEGRLRNPGDFYRDADTFSDSVVFSPRDIFMGSYIGKQDSPLPAARACGGGSRELRERLSRPNHAVPTPSRRLSFSREPIATTGRFTITPQRHYPLQQVGSPLLGVLPPTRWDGYRKKAVLTPRNSPAAHSPVTVKIARPDRARSPLYDPLNLPMSHPLGLSAAADPCARETVLNILKESRKRGVEEDERACPPEQKNKRRRSDSGGSSHSAFEPLLANGAPSQLVPKPGSLKRGLNASVMEESLIKRNRTSSMSSQTSSLDPCGVLGSARNPIRSSYSSSQGYPQRKAASSLNFSPLSSPGSSRSQTPERVFKKPREDEALSPSSVSSPSSDGTVMDQTAAPGKLPPMPEAPAPMASWDSGWSDNKRKRKVQLVSSRRGDHISLPPPPELGYTVTVKDLDLEKAAALKQIRKVLEEPEPVKPVAPSSMLSFLTPTSSTSPPAPAALLLGSAAAPACAATTAPTLTLAPASEAASANAINTTPAPAAPSIAPPASSANPLLESLKMMKSSPAPSPAVSSPAAPAVTSAVTSLLAPAPGVKSEPSLSTAQPAPMALPPGSLGMSAFAQVLAQPLKPPDSTAPSASITFNLGTPSAATTSAAVAPGLAIGTTISSSGGSNPLPSAFKPIFGAATSTPAVTSTAGVTPASAPASSSAGAPVVSSFKPIFGNSSTSFPAFGQPPSSLAPASTTPSSSSATIISSLSGTVTSASPVTVKPLFGGWNATPAAGTSASTTAAPATGISFQFGSTPASTTSLSLSTTTSTFQFDPATTSTSAPPAAPQPALQGAFTFSQSGNQTATTGSFGGFAVTGMATATTTTTASASGGQSLFTFGKPSFDGPAQTGSAPPAVSKSFPFGGSGPTPFSFGTAASTSTATFGTPSQPAFGGGTSTFHFGGTSAPSGASPFGTVTQSPVPTFTFGGPSSAQPGASTATQPSTGGFSFGTAAPDTQFGAPTPANPTSQTAGFAFGASSAKDSKPAFGNTFGSPSLNFSGTSNPAFGQNANMPFTSPGTQTPGFGALASSPFGASTAAFSIGSCSKPAGARQRLQARRQHPRKK</sequence>
<feature type="compositionally biased region" description="Basic and acidic residues" evidence="1">
    <location>
        <begin position="419"/>
        <end position="428"/>
    </location>
</feature>
<feature type="compositionally biased region" description="Basic residues" evidence="1">
    <location>
        <begin position="1153"/>
        <end position="1163"/>
    </location>
</feature>
<organism evidence="3 4">
    <name type="scientific">Paramormyrops kingsleyae</name>
    <dbReference type="NCBI Taxonomy" id="1676925"/>
    <lineage>
        <taxon>Eukaryota</taxon>
        <taxon>Metazoa</taxon>
        <taxon>Chordata</taxon>
        <taxon>Craniata</taxon>
        <taxon>Vertebrata</taxon>
        <taxon>Euteleostomi</taxon>
        <taxon>Actinopterygii</taxon>
        <taxon>Neopterygii</taxon>
        <taxon>Teleostei</taxon>
        <taxon>Osteoglossocephala</taxon>
        <taxon>Osteoglossomorpha</taxon>
        <taxon>Osteoglossiformes</taxon>
        <taxon>Mormyridae</taxon>
        <taxon>Paramormyrops</taxon>
    </lineage>
</organism>
<dbReference type="GO" id="GO:0006606">
    <property type="term" value="P:protein import into nucleus"/>
    <property type="evidence" value="ECO:0007669"/>
    <property type="project" value="TreeGrafter"/>
</dbReference>
<protein>
    <submittedName>
        <fullName evidence="3">POM121 transmembrane nucleoporin C</fullName>
    </submittedName>
</protein>
<dbReference type="GO" id="GO:0005643">
    <property type="term" value="C:nuclear pore"/>
    <property type="evidence" value="ECO:0007669"/>
    <property type="project" value="TreeGrafter"/>
</dbReference>
<keyword evidence="2" id="KW-0472">Membrane</keyword>
<dbReference type="PANTHER" id="PTHR23193:SF5">
    <property type="entry name" value="NUCLEAR ENVELOPE PORE MEMBRANE PROTEIN POM 121C-RELATED"/>
    <property type="match status" value="1"/>
</dbReference>
<accession>A0A3B3T1W8</accession>
<reference evidence="3" key="2">
    <citation type="submission" date="2025-09" db="UniProtKB">
        <authorList>
            <consortium name="Ensembl"/>
        </authorList>
    </citation>
    <scope>IDENTIFICATION</scope>
</reference>
<dbReference type="Pfam" id="PF15229">
    <property type="entry name" value="POM121"/>
    <property type="match status" value="1"/>
</dbReference>